<dbReference type="InterPro" id="IPR033828">
    <property type="entry name" value="GATase1_CTP_Synthase"/>
</dbReference>
<evidence type="ECO:0000256" key="5">
    <source>
        <dbReference type="ARBA" id="ARBA00022741"/>
    </source>
</evidence>
<feature type="binding site" evidence="11">
    <location>
        <begin position="388"/>
        <end position="391"/>
    </location>
    <ligand>
        <name>L-glutamine</name>
        <dbReference type="ChEBI" id="CHEBI:58359"/>
    </ligand>
</feature>
<comment type="catalytic activity">
    <reaction evidence="10 11">
        <text>UTP + L-glutamine + ATP + H2O = CTP + L-glutamate + ADP + phosphate + 2 H(+)</text>
        <dbReference type="Rhea" id="RHEA:26426"/>
        <dbReference type="ChEBI" id="CHEBI:15377"/>
        <dbReference type="ChEBI" id="CHEBI:15378"/>
        <dbReference type="ChEBI" id="CHEBI:29985"/>
        <dbReference type="ChEBI" id="CHEBI:30616"/>
        <dbReference type="ChEBI" id="CHEBI:37563"/>
        <dbReference type="ChEBI" id="CHEBI:43474"/>
        <dbReference type="ChEBI" id="CHEBI:46398"/>
        <dbReference type="ChEBI" id="CHEBI:58359"/>
        <dbReference type="ChEBI" id="CHEBI:456216"/>
        <dbReference type="EC" id="6.3.4.2"/>
    </reaction>
</comment>
<feature type="binding site" evidence="11">
    <location>
        <position position="17"/>
    </location>
    <ligand>
        <name>UTP</name>
        <dbReference type="ChEBI" id="CHEBI:46398"/>
    </ligand>
</feature>
<feature type="active site" evidence="11">
    <location>
        <position position="515"/>
    </location>
</feature>
<name>A0A420ZDU1_UNCK3</name>
<feature type="binding site" evidence="11">
    <location>
        <position position="228"/>
    </location>
    <ligand>
        <name>CTP</name>
        <dbReference type="ChEBI" id="CHEBI:37563"/>
        <note>allosteric inhibitor</note>
    </ligand>
</feature>
<gene>
    <name evidence="11" type="primary">pyrG</name>
    <name evidence="14" type="ORF">DRH29_00435</name>
</gene>
<dbReference type="CDD" id="cd01746">
    <property type="entry name" value="GATase1_CTP_Synthase"/>
    <property type="match status" value="1"/>
</dbReference>
<feature type="binding site" evidence="11">
    <location>
        <position position="17"/>
    </location>
    <ligand>
        <name>CTP</name>
        <dbReference type="ChEBI" id="CHEBI:37563"/>
        <note>allosteric inhibitor</note>
    </ligand>
</feature>
<dbReference type="GO" id="GO:0005829">
    <property type="term" value="C:cytosol"/>
    <property type="evidence" value="ECO:0007669"/>
    <property type="project" value="TreeGrafter"/>
</dbReference>
<dbReference type="InterPro" id="IPR017926">
    <property type="entry name" value="GATASE"/>
</dbReference>
<comment type="subunit">
    <text evidence="11">Homotetramer.</text>
</comment>
<accession>A0A420ZDU1</accession>
<dbReference type="AlphaFoldDB" id="A0A420ZDU1"/>
<dbReference type="GO" id="GO:0044210">
    <property type="term" value="P:'de novo' CTP biosynthetic process"/>
    <property type="evidence" value="ECO:0007669"/>
    <property type="project" value="UniProtKB-UniRule"/>
</dbReference>
<evidence type="ECO:0000313" key="14">
    <source>
        <dbReference type="EMBL" id="RLC37869.1"/>
    </source>
</evidence>
<feature type="binding site" evidence="11">
    <location>
        <begin position="152"/>
        <end position="154"/>
    </location>
    <ligand>
        <name>CTP</name>
        <dbReference type="ChEBI" id="CHEBI:37563"/>
        <note>allosteric inhibitor</note>
    </ligand>
</feature>
<dbReference type="InterPro" id="IPR017456">
    <property type="entry name" value="CTP_synthase_N"/>
</dbReference>
<feature type="binding site" evidence="11">
    <location>
        <position position="411"/>
    </location>
    <ligand>
        <name>L-glutamine</name>
        <dbReference type="ChEBI" id="CHEBI:58359"/>
    </ligand>
</feature>
<feature type="binding site" evidence="11">
    <location>
        <position position="228"/>
    </location>
    <ligand>
        <name>UTP</name>
        <dbReference type="ChEBI" id="CHEBI:46398"/>
    </ligand>
</feature>
<dbReference type="EMBL" id="QMNG01000001">
    <property type="protein sequence ID" value="RLC37869.1"/>
    <property type="molecule type" value="Genomic_DNA"/>
</dbReference>
<feature type="binding site" evidence="11">
    <location>
        <position position="75"/>
    </location>
    <ligand>
        <name>Mg(2+)</name>
        <dbReference type="ChEBI" id="CHEBI:18420"/>
    </ligand>
</feature>
<comment type="caution">
    <text evidence="14">The sequence shown here is derived from an EMBL/GenBank/DDBJ whole genome shotgun (WGS) entry which is preliminary data.</text>
</comment>
<comment type="similarity">
    <text evidence="2 11">Belongs to the CTP synthase family.</text>
</comment>
<evidence type="ECO:0000259" key="12">
    <source>
        <dbReference type="Pfam" id="PF00117"/>
    </source>
</evidence>
<dbReference type="GO" id="GO:0003883">
    <property type="term" value="F:CTP synthase activity"/>
    <property type="evidence" value="ECO:0007669"/>
    <property type="project" value="UniProtKB-UniRule"/>
</dbReference>
<keyword evidence="4 11" id="KW-0479">Metal-binding</keyword>
<dbReference type="GO" id="GO:0019856">
    <property type="term" value="P:pyrimidine nucleobase biosynthetic process"/>
    <property type="evidence" value="ECO:0007669"/>
    <property type="project" value="TreeGrafter"/>
</dbReference>
<protein>
    <recommendedName>
        <fullName evidence="11">CTP synthase</fullName>
        <ecNumber evidence="11">6.3.4.2</ecNumber>
    </recommendedName>
    <alternativeName>
        <fullName evidence="11">Cytidine 5'-triphosphate synthase</fullName>
    </alternativeName>
    <alternativeName>
        <fullName evidence="11">Cytidine triphosphate synthetase</fullName>
        <shortName evidence="11">CTP synthetase</shortName>
        <shortName evidence="11">CTPS</shortName>
    </alternativeName>
    <alternativeName>
        <fullName evidence="11">UTP--ammonia ligase</fullName>
    </alternativeName>
</protein>
<feature type="binding site" evidence="11">
    <location>
        <position position="468"/>
    </location>
    <ligand>
        <name>L-glutamine</name>
        <dbReference type="ChEBI" id="CHEBI:58359"/>
    </ligand>
</feature>
<feature type="region of interest" description="Amidoligase domain" evidence="11">
    <location>
        <begin position="1"/>
        <end position="271"/>
    </location>
</feature>
<dbReference type="PANTHER" id="PTHR11550:SF0">
    <property type="entry name" value="CTP SYNTHASE-RELATED"/>
    <property type="match status" value="1"/>
</dbReference>
<proteinExistence type="inferred from homology"/>
<dbReference type="InterPro" id="IPR027417">
    <property type="entry name" value="P-loop_NTPase"/>
</dbReference>
<dbReference type="FunFam" id="3.40.50.300:FF:000009">
    <property type="entry name" value="CTP synthase"/>
    <property type="match status" value="1"/>
</dbReference>
<dbReference type="Proteomes" id="UP000281261">
    <property type="component" value="Unassembled WGS sequence"/>
</dbReference>
<dbReference type="CDD" id="cd03113">
    <property type="entry name" value="CTPS_N"/>
    <property type="match status" value="1"/>
</dbReference>
<dbReference type="GO" id="GO:0042802">
    <property type="term" value="F:identical protein binding"/>
    <property type="evidence" value="ECO:0007669"/>
    <property type="project" value="TreeGrafter"/>
</dbReference>
<keyword evidence="9 11" id="KW-0665">Pyrimidine biosynthesis</keyword>
<feature type="binding site" evidence="11">
    <location>
        <position position="246"/>
    </location>
    <ligand>
        <name>ATP</name>
        <dbReference type="ChEBI" id="CHEBI:30616"/>
    </ligand>
</feature>
<comment type="catalytic activity">
    <reaction evidence="11">
        <text>L-glutamine + H2O = L-glutamate + NH4(+)</text>
        <dbReference type="Rhea" id="RHEA:15889"/>
        <dbReference type="ChEBI" id="CHEBI:15377"/>
        <dbReference type="ChEBI" id="CHEBI:28938"/>
        <dbReference type="ChEBI" id="CHEBI:29985"/>
        <dbReference type="ChEBI" id="CHEBI:58359"/>
    </reaction>
</comment>
<feature type="active site" description="Nucleophile; for glutamine hydrolysis" evidence="11">
    <location>
        <position position="387"/>
    </location>
</feature>
<dbReference type="SUPFAM" id="SSF52540">
    <property type="entry name" value="P-loop containing nucleoside triphosphate hydrolases"/>
    <property type="match status" value="1"/>
</dbReference>
<dbReference type="GO" id="GO:0046872">
    <property type="term" value="F:metal ion binding"/>
    <property type="evidence" value="ECO:0007669"/>
    <property type="project" value="UniProtKB-KW"/>
</dbReference>
<feature type="binding site" evidence="11">
    <location>
        <position position="75"/>
    </location>
    <ligand>
        <name>ATP</name>
        <dbReference type="ChEBI" id="CHEBI:30616"/>
    </ligand>
</feature>
<feature type="binding site" evidence="11">
    <location>
        <position position="360"/>
    </location>
    <ligand>
        <name>L-glutamine</name>
        <dbReference type="ChEBI" id="CHEBI:58359"/>
    </ligand>
</feature>
<feature type="active site" evidence="11">
    <location>
        <position position="513"/>
    </location>
</feature>
<dbReference type="SUPFAM" id="SSF52317">
    <property type="entry name" value="Class I glutamine amidotransferase-like"/>
    <property type="match status" value="1"/>
</dbReference>
<evidence type="ECO:0000256" key="2">
    <source>
        <dbReference type="ARBA" id="ARBA00007533"/>
    </source>
</evidence>
<evidence type="ECO:0000256" key="8">
    <source>
        <dbReference type="ARBA" id="ARBA00022962"/>
    </source>
</evidence>
<dbReference type="GO" id="GO:0097268">
    <property type="term" value="C:cytoophidium"/>
    <property type="evidence" value="ECO:0007669"/>
    <property type="project" value="UniProtKB-ARBA"/>
</dbReference>
<comment type="function">
    <text evidence="11">Catalyzes the ATP-dependent amination of UTP to CTP with either L-glutamine or ammonia as the source of nitrogen. Regulates intracellular CTP levels through interactions with the four ribonucleotide triphosphates.</text>
</comment>
<dbReference type="NCBIfam" id="NF003792">
    <property type="entry name" value="PRK05380.1"/>
    <property type="match status" value="1"/>
</dbReference>
<sequence>MTDKKIKFIFVTGGVLSGLGKGIAAASMGNILKARGYKIYMQKLDQYINYDAGTLNPGEHGEVFVTDDGAETDLDLGHYERFIDENLTQDSSVMTGRVYSDLIAKERRGDFLGKTVQVVPHLTNEVVSIIMRGAEKANADIAVVEVGGTVGDMEGFYYLEAIRMMKNELGPNRIMYCHTVFLPYLKSSKEVKTKPAQFSIRDLQGIGIAPDIIFCRSDHAVNKSALDKIARASSLPPTHVIPLETADTVYEVPLTLENYDLGKIIEQKFDLEEKEPDLAEWRELVGKIKSDKREINIGIVAKYTTMEDTYICVFESLRAAGWHHNVDVNIKWIDAEDLASPNANVAEIMFGCDGYVIPGGFGIRGIEGKISAAQYARENEIPFLGLCLGMQVAVIEFARNVLGLAKANSEEFNAKTEHPVIHIMEYQRTIANKGGTMRLGAYPAVLKKGTRSYDAYRQTKISERHRHRFEFNNKYRRDFEKAGMVLAGISPNNELVEIVEIVDHPWYVGVQFHPEFKSRPNRPHPLFRDFIGAVIRSSTLLTVNEAKEDRQKAIV</sequence>
<keyword evidence="6 11" id="KW-0067">ATP-binding</keyword>
<feature type="domain" description="CTP synthase N-terminal" evidence="13">
    <location>
        <begin position="7"/>
        <end position="271"/>
    </location>
</feature>
<evidence type="ECO:0000256" key="1">
    <source>
        <dbReference type="ARBA" id="ARBA00005171"/>
    </source>
</evidence>
<comment type="caution">
    <text evidence="11">Lacks conserved residue(s) required for the propagation of feature annotation.</text>
</comment>
<dbReference type="GO" id="GO:0005524">
    <property type="term" value="F:ATP binding"/>
    <property type="evidence" value="ECO:0007669"/>
    <property type="project" value="UniProtKB-KW"/>
</dbReference>
<evidence type="ECO:0000256" key="6">
    <source>
        <dbReference type="ARBA" id="ARBA00022840"/>
    </source>
</evidence>
<keyword evidence="3 11" id="KW-0436">Ligase</keyword>
<dbReference type="UniPathway" id="UPA00159">
    <property type="reaction ID" value="UER00277"/>
</dbReference>
<dbReference type="HAMAP" id="MF_01227">
    <property type="entry name" value="PyrG"/>
    <property type="match status" value="1"/>
</dbReference>
<comment type="activity regulation">
    <text evidence="11">Allosterically activated by GTP, when glutamine is the substrate; GTP has no effect on the reaction when ammonia is the substrate. The allosteric effector GTP functions by stabilizing the protein conformation that binds the tetrahedral intermediate(s) formed during glutamine hydrolysis. Inhibited by the product CTP, via allosteric rather than competitive inhibition.</text>
</comment>
<dbReference type="Gene3D" id="3.40.50.300">
    <property type="entry name" value="P-loop containing nucleotide triphosphate hydrolases"/>
    <property type="match status" value="1"/>
</dbReference>
<dbReference type="InterPro" id="IPR029062">
    <property type="entry name" value="Class_I_gatase-like"/>
</dbReference>
<reference evidence="14 15" key="1">
    <citation type="submission" date="2018-06" db="EMBL/GenBank/DDBJ databases">
        <title>Extensive metabolic versatility and redundancy in microbially diverse, dynamic hydrothermal sediments.</title>
        <authorList>
            <person name="Dombrowski N."/>
            <person name="Teske A."/>
            <person name="Baker B.J."/>
        </authorList>
    </citation>
    <scope>NUCLEOTIDE SEQUENCE [LARGE SCALE GENOMIC DNA]</scope>
    <source>
        <strain evidence="14">B79_G16</strain>
    </source>
</reference>
<dbReference type="GO" id="GO:0004359">
    <property type="term" value="F:glutaminase activity"/>
    <property type="evidence" value="ECO:0007669"/>
    <property type="project" value="RHEA"/>
</dbReference>
<evidence type="ECO:0000256" key="10">
    <source>
        <dbReference type="ARBA" id="ARBA00047781"/>
    </source>
</evidence>
<evidence type="ECO:0000256" key="11">
    <source>
        <dbReference type="HAMAP-Rule" id="MF_01227"/>
    </source>
</evidence>
<feature type="binding site" evidence="11">
    <location>
        <begin position="192"/>
        <end position="197"/>
    </location>
    <ligand>
        <name>CTP</name>
        <dbReference type="ChEBI" id="CHEBI:37563"/>
        <note>allosteric inhibitor</note>
    </ligand>
</feature>
<dbReference type="PANTHER" id="PTHR11550">
    <property type="entry name" value="CTP SYNTHASE"/>
    <property type="match status" value="1"/>
</dbReference>
<dbReference type="Pfam" id="PF06418">
    <property type="entry name" value="CTP_synth_N"/>
    <property type="match status" value="1"/>
</dbReference>
<keyword evidence="5 11" id="KW-0547">Nucleotide-binding</keyword>
<feature type="binding site" evidence="11">
    <location>
        <position position="145"/>
    </location>
    <ligand>
        <name>Mg(2+)</name>
        <dbReference type="ChEBI" id="CHEBI:18420"/>
    </ligand>
</feature>
<evidence type="ECO:0000259" key="13">
    <source>
        <dbReference type="Pfam" id="PF06418"/>
    </source>
</evidence>
<comment type="catalytic activity">
    <reaction evidence="11">
        <text>UTP + NH4(+) + ATP = CTP + ADP + phosphate + 2 H(+)</text>
        <dbReference type="Rhea" id="RHEA:16597"/>
        <dbReference type="ChEBI" id="CHEBI:15378"/>
        <dbReference type="ChEBI" id="CHEBI:28938"/>
        <dbReference type="ChEBI" id="CHEBI:30616"/>
        <dbReference type="ChEBI" id="CHEBI:37563"/>
        <dbReference type="ChEBI" id="CHEBI:43474"/>
        <dbReference type="ChEBI" id="CHEBI:46398"/>
        <dbReference type="ChEBI" id="CHEBI:456216"/>
    </reaction>
</comment>
<dbReference type="Pfam" id="PF00117">
    <property type="entry name" value="GATase"/>
    <property type="match status" value="1"/>
</dbReference>
<evidence type="ECO:0000313" key="15">
    <source>
        <dbReference type="Proteomes" id="UP000281261"/>
    </source>
</evidence>
<dbReference type="EC" id="6.3.4.2" evidence="11"/>
<evidence type="ECO:0000256" key="9">
    <source>
        <dbReference type="ARBA" id="ARBA00022975"/>
    </source>
</evidence>
<feature type="domain" description="Glutamine amidotransferase" evidence="12">
    <location>
        <begin position="308"/>
        <end position="531"/>
    </location>
</feature>
<evidence type="ECO:0000256" key="3">
    <source>
        <dbReference type="ARBA" id="ARBA00022598"/>
    </source>
</evidence>
<dbReference type="InterPro" id="IPR004468">
    <property type="entry name" value="CTP_synthase"/>
</dbReference>
<comment type="pathway">
    <text evidence="1 11">Pyrimidine metabolism; CTP biosynthesis via de novo pathway; CTP from UDP: step 2/2.</text>
</comment>
<evidence type="ECO:0000256" key="4">
    <source>
        <dbReference type="ARBA" id="ARBA00022723"/>
    </source>
</evidence>
<keyword evidence="8 11" id="KW-0315">Glutamine amidotransferase</keyword>
<feature type="binding site" evidence="11">
    <location>
        <begin position="18"/>
        <end position="23"/>
    </location>
    <ligand>
        <name>ATP</name>
        <dbReference type="ChEBI" id="CHEBI:30616"/>
    </ligand>
</feature>
<dbReference type="PROSITE" id="PS51273">
    <property type="entry name" value="GATASE_TYPE_1"/>
    <property type="match status" value="1"/>
</dbReference>
<dbReference type="NCBIfam" id="TIGR00337">
    <property type="entry name" value="PyrG"/>
    <property type="match status" value="1"/>
</dbReference>
<organism evidence="14 15">
    <name type="scientific">candidate division Kazan bacterium</name>
    <dbReference type="NCBI Taxonomy" id="2202143"/>
    <lineage>
        <taxon>Bacteria</taxon>
        <taxon>Bacteria division Kazan-3B-28</taxon>
    </lineage>
</organism>
<comment type="miscellaneous">
    <text evidence="11">CTPSs have evolved a hybrid strategy for distinguishing between UTP and CTP. The overlapping regions of the product feedback inhibitory and substrate sites recognize a common feature in both compounds, the triphosphate moiety. To differentiate isosteric substrate and product pyrimidine rings, an additional pocket far from the expected kinase/ligase catalytic site, specifically recognizes the cytosine and ribose portions of the product inhibitor.</text>
</comment>
<dbReference type="FunFam" id="3.40.50.880:FF:000002">
    <property type="entry name" value="CTP synthase"/>
    <property type="match status" value="1"/>
</dbReference>
<evidence type="ECO:0000256" key="7">
    <source>
        <dbReference type="ARBA" id="ARBA00022842"/>
    </source>
</evidence>
<keyword evidence="7 11" id="KW-0460">Magnesium</keyword>
<dbReference type="Gene3D" id="3.40.50.880">
    <property type="match status" value="1"/>
</dbReference>
<feature type="binding site" evidence="11">
    <location>
        <begin position="192"/>
        <end position="197"/>
    </location>
    <ligand>
        <name>UTP</name>
        <dbReference type="ChEBI" id="CHEBI:46398"/>
    </ligand>
</feature>